<evidence type="ECO:0000313" key="2">
    <source>
        <dbReference type="Proteomes" id="UP000027442"/>
    </source>
</evidence>
<reference evidence="1 2" key="1">
    <citation type="submission" date="2013-08" db="EMBL/GenBank/DDBJ databases">
        <authorList>
            <person name="Weinstock G."/>
            <person name="Sodergren E."/>
            <person name="Wylie T."/>
            <person name="Fulton L."/>
            <person name="Fulton R."/>
            <person name="Fronick C."/>
            <person name="O'Laughlin M."/>
            <person name="Godfrey J."/>
            <person name="Miner T."/>
            <person name="Herter B."/>
            <person name="Appelbaum E."/>
            <person name="Cordes M."/>
            <person name="Lek S."/>
            <person name="Wollam A."/>
            <person name="Pepin K.H."/>
            <person name="Palsikar V.B."/>
            <person name="Mitreva M."/>
            <person name="Wilson R.K."/>
        </authorList>
    </citation>
    <scope>NUCLEOTIDE SEQUENCE [LARGE SCALE GENOMIC DNA]</scope>
    <source>
        <strain evidence="1 2">ATCC 15930</strain>
    </source>
</reference>
<dbReference type="Proteomes" id="UP000027442">
    <property type="component" value="Unassembled WGS sequence"/>
</dbReference>
<dbReference type="EMBL" id="JNGW01000035">
    <property type="protein sequence ID" value="KDR52974.1"/>
    <property type="molecule type" value="Genomic_DNA"/>
</dbReference>
<evidence type="ECO:0000313" key="1">
    <source>
        <dbReference type="EMBL" id="KDR52974.1"/>
    </source>
</evidence>
<proteinExistence type="predicted"/>
<dbReference type="PATRIC" id="fig|1122985.7.peg.960"/>
<accession>A0A069QLR3</accession>
<name>A0A069QLR3_HOYLO</name>
<organism evidence="1 2">
    <name type="scientific">Hoylesella loescheii DSM 19665 = JCM 12249 = ATCC 15930</name>
    <dbReference type="NCBI Taxonomy" id="1122985"/>
    <lineage>
        <taxon>Bacteria</taxon>
        <taxon>Pseudomonadati</taxon>
        <taxon>Bacteroidota</taxon>
        <taxon>Bacteroidia</taxon>
        <taxon>Bacteroidales</taxon>
        <taxon>Prevotellaceae</taxon>
        <taxon>Hoylesella</taxon>
    </lineage>
</organism>
<sequence>MGCSQTQPLREFRIKHNRYVNYRVALIGEKTIRFLSNPAQKSIVPYPEFT</sequence>
<protein>
    <submittedName>
        <fullName evidence="1">Uncharacterized protein</fullName>
    </submittedName>
</protein>
<dbReference type="AlphaFoldDB" id="A0A069QLR3"/>
<keyword evidence="2" id="KW-1185">Reference proteome</keyword>
<gene>
    <name evidence="1" type="ORF">HMPREF1991_00929</name>
</gene>
<comment type="caution">
    <text evidence="1">The sequence shown here is derived from an EMBL/GenBank/DDBJ whole genome shotgun (WGS) entry which is preliminary data.</text>
</comment>
<dbReference type="HOGENOM" id="CLU_200508_2_0_10"/>